<dbReference type="Gramene" id="TVT99831">
    <property type="protein sequence ID" value="TVT99831"/>
    <property type="gene ID" value="EJB05_54759"/>
</dbReference>
<dbReference type="Proteomes" id="UP000324897">
    <property type="component" value="Unassembled WGS sequence"/>
</dbReference>
<protein>
    <recommendedName>
        <fullName evidence="3">Aminotransferase-like plant mobile domain-containing protein</fullName>
    </recommendedName>
</protein>
<dbReference type="AlphaFoldDB" id="A0A5J9SLG5"/>
<dbReference type="OrthoDB" id="1736291at2759"/>
<keyword evidence="2" id="KW-1185">Reference proteome</keyword>
<evidence type="ECO:0000313" key="1">
    <source>
        <dbReference type="EMBL" id="TVT99831.1"/>
    </source>
</evidence>
<feature type="non-terminal residue" evidence="1">
    <location>
        <position position="1"/>
    </location>
</feature>
<dbReference type="PANTHER" id="PTHR34835">
    <property type="entry name" value="OS07G0283600 PROTEIN-RELATED"/>
    <property type="match status" value="1"/>
</dbReference>
<evidence type="ECO:0008006" key="3">
    <source>
        <dbReference type="Google" id="ProtNLM"/>
    </source>
</evidence>
<name>A0A5J9SLG5_9POAL</name>
<accession>A0A5J9SLG5</accession>
<gene>
    <name evidence="1" type="ORF">EJB05_54759</name>
</gene>
<proteinExistence type="predicted"/>
<dbReference type="EMBL" id="RWGY01000674">
    <property type="protein sequence ID" value="TVT99831.1"/>
    <property type="molecule type" value="Genomic_DNA"/>
</dbReference>
<organism evidence="1 2">
    <name type="scientific">Eragrostis curvula</name>
    <name type="common">weeping love grass</name>
    <dbReference type="NCBI Taxonomy" id="38414"/>
    <lineage>
        <taxon>Eukaryota</taxon>
        <taxon>Viridiplantae</taxon>
        <taxon>Streptophyta</taxon>
        <taxon>Embryophyta</taxon>
        <taxon>Tracheophyta</taxon>
        <taxon>Spermatophyta</taxon>
        <taxon>Magnoliopsida</taxon>
        <taxon>Liliopsida</taxon>
        <taxon>Poales</taxon>
        <taxon>Poaceae</taxon>
        <taxon>PACMAD clade</taxon>
        <taxon>Chloridoideae</taxon>
        <taxon>Eragrostideae</taxon>
        <taxon>Eragrostidinae</taxon>
        <taxon>Eragrostis</taxon>
    </lineage>
</organism>
<comment type="caution">
    <text evidence="1">The sequence shown here is derived from an EMBL/GenBank/DDBJ whole genome shotgun (WGS) entry which is preliminary data.</text>
</comment>
<dbReference type="PANTHER" id="PTHR34835:SF60">
    <property type="entry name" value="OS10G0490300 PROTEIN"/>
    <property type="match status" value="1"/>
</dbReference>
<feature type="non-terminal residue" evidence="1">
    <location>
        <position position="665"/>
    </location>
</feature>
<reference evidence="1 2" key="1">
    <citation type="journal article" date="2019" name="Sci. Rep.">
        <title>A high-quality genome of Eragrostis curvula grass provides insights into Poaceae evolution and supports new strategies to enhance forage quality.</title>
        <authorList>
            <person name="Carballo J."/>
            <person name="Santos B.A.C.M."/>
            <person name="Zappacosta D."/>
            <person name="Garbus I."/>
            <person name="Selva J.P."/>
            <person name="Gallo C.A."/>
            <person name="Diaz A."/>
            <person name="Albertini E."/>
            <person name="Caccamo M."/>
            <person name="Echenique V."/>
        </authorList>
    </citation>
    <scope>NUCLEOTIDE SEQUENCE [LARGE SCALE GENOMIC DNA]</scope>
    <source>
        <strain evidence="2">cv. Victoria</strain>
        <tissue evidence="1">Leaf</tissue>
    </source>
</reference>
<sequence>MKRHGAVPKLSASSKALVLLLPLVLLAFIFFFFVSPKEMMSACSSPPAVPRKKPDFRLLIGVPTRADLYERRHLLRMVYGLQFILYIIIRESYVTPGSAFWIFGDRAPCSPVISPLISKPFACSARVRRAGRRRRFAGDPPAIPLDDMSDGVEVSLLALHNCMKEINKIKLLKNKMVKKLKKSMEKRQGIEREPKEIFTRFSVTSFSNVISALNYDQKKVLQNYGFGSLLTFDKCYVPSKFVKWVARSVDHKSGDIILDGKVISLTRESLHMVLELPMGSKPFPINTEAGKSRVFCLFGLSSMPLTSFFADKILKHEDMSEEQLVICFVLVAMSSFLCPNTCLKPSQKYFGVFEDIDKFFEYDWCGYIIDWLLNKIKTFNMGKQITANELGNSLGGCLYYLAVIYLDNVDFGNRQPPDTIPRVLVWKQDMIKSYSDLDEKSHGVYGLRPLLDRSVTCYAKTLLKPRSLSLSNDSDFLDSLDIVFGCNLPNFLKMNICKLIESYSLNSAQSIDLDLTALNPLPVQLKRIFSKLLNHISSVEDRAKNLVLDMLKLLNDSSNISEKWHDLQENSVNEDNNTIPDNGEGDKESPVLGNIGSLHQICQDPRFHNKQTGYSVHVAHLIPASERYHMDLPSSDHECNQLTWQISQNMTMFLHKSTAWGWKSQ</sequence>
<evidence type="ECO:0000313" key="2">
    <source>
        <dbReference type="Proteomes" id="UP000324897"/>
    </source>
</evidence>